<dbReference type="Proteomes" id="UP001055439">
    <property type="component" value="Chromosome 6"/>
</dbReference>
<evidence type="ECO:0000313" key="3">
    <source>
        <dbReference type="EMBL" id="URE08841.1"/>
    </source>
</evidence>
<dbReference type="AlphaFoldDB" id="A0A9E7K900"/>
<organism evidence="3 4">
    <name type="scientific">Musa troglodytarum</name>
    <name type="common">fe'i banana</name>
    <dbReference type="NCBI Taxonomy" id="320322"/>
    <lineage>
        <taxon>Eukaryota</taxon>
        <taxon>Viridiplantae</taxon>
        <taxon>Streptophyta</taxon>
        <taxon>Embryophyta</taxon>
        <taxon>Tracheophyta</taxon>
        <taxon>Spermatophyta</taxon>
        <taxon>Magnoliopsida</taxon>
        <taxon>Liliopsida</taxon>
        <taxon>Zingiberales</taxon>
        <taxon>Musaceae</taxon>
        <taxon>Musa</taxon>
    </lineage>
</organism>
<keyword evidence="4" id="KW-1185">Reference proteome</keyword>
<dbReference type="OrthoDB" id="656626at2759"/>
<dbReference type="InterPro" id="IPR036312">
    <property type="entry name" value="Bifun_inhib/LTP/seed_sf"/>
</dbReference>
<accession>A0A9E7K900</accession>
<name>A0A9E7K900_9LILI</name>
<dbReference type="InterPro" id="IPR016140">
    <property type="entry name" value="Bifunc_inhib/LTP/seed_store"/>
</dbReference>
<feature type="domain" description="Bifunctional inhibitor/plant lipid transfer protein/seed storage helical" evidence="2">
    <location>
        <begin position="56"/>
        <end position="105"/>
    </location>
</feature>
<dbReference type="Pfam" id="PF14368">
    <property type="entry name" value="LTP_2"/>
    <property type="match status" value="1"/>
</dbReference>
<dbReference type="SUPFAM" id="SSF47699">
    <property type="entry name" value="Bifunctional inhibitor/lipid-transfer protein/seed storage 2S albumin"/>
    <property type="match status" value="1"/>
</dbReference>
<sequence>MAARRLPPSFCCSSPQLQQPSSSPFLLQQHRGRPAEQTIRSWRSSAGSMCGSQGLELIPPSKACCAEVKKANAPCLCKNLPPGIDKTISLKNTVFVFTCCGRRNQTWKV</sequence>
<evidence type="ECO:0000259" key="2">
    <source>
        <dbReference type="Pfam" id="PF14368"/>
    </source>
</evidence>
<dbReference type="Gene3D" id="1.10.110.10">
    <property type="entry name" value="Plant lipid-transfer and hydrophobic proteins"/>
    <property type="match status" value="1"/>
</dbReference>
<protein>
    <recommendedName>
        <fullName evidence="2">Bifunctional inhibitor/plant lipid transfer protein/seed storage helical domain-containing protein</fullName>
    </recommendedName>
</protein>
<reference evidence="3" key="1">
    <citation type="submission" date="2022-05" db="EMBL/GenBank/DDBJ databases">
        <title>The Musa troglodytarum L. genome provides insights into the mechanism of non-climacteric behaviour and enrichment of carotenoids.</title>
        <authorList>
            <person name="Wang J."/>
        </authorList>
    </citation>
    <scope>NUCLEOTIDE SEQUENCE</scope>
    <source>
        <tissue evidence="3">Leaf</tissue>
    </source>
</reference>
<evidence type="ECO:0000313" key="4">
    <source>
        <dbReference type="Proteomes" id="UP001055439"/>
    </source>
</evidence>
<dbReference type="EMBL" id="CP097508">
    <property type="protein sequence ID" value="URE08841.1"/>
    <property type="molecule type" value="Genomic_DNA"/>
</dbReference>
<proteinExistence type="predicted"/>
<feature type="region of interest" description="Disordered" evidence="1">
    <location>
        <begin position="1"/>
        <end position="23"/>
    </location>
</feature>
<evidence type="ECO:0000256" key="1">
    <source>
        <dbReference type="SAM" id="MobiDB-lite"/>
    </source>
</evidence>
<gene>
    <name evidence="3" type="ORF">MUK42_13433</name>
</gene>